<gene>
    <name evidence="1" type="ORF">A3H64_03340</name>
</gene>
<proteinExistence type="predicted"/>
<accession>A0A1G2H360</accession>
<comment type="caution">
    <text evidence="1">The sequence shown here is derived from an EMBL/GenBank/DDBJ whole genome shotgun (WGS) entry which is preliminary data.</text>
</comment>
<sequence length="76" mass="8795">MSNQTTVDKLHKLDLELKDMKRDVGILRSFAISIAGKDLEGEYRPEFVHEILRATKEKAVYKFTTPKAFLKDIERA</sequence>
<protein>
    <submittedName>
        <fullName evidence="1">Uncharacterized protein</fullName>
    </submittedName>
</protein>
<evidence type="ECO:0000313" key="2">
    <source>
        <dbReference type="Proteomes" id="UP000178186"/>
    </source>
</evidence>
<evidence type="ECO:0000313" key="1">
    <source>
        <dbReference type="EMBL" id="OGZ56907.1"/>
    </source>
</evidence>
<organism evidence="1 2">
    <name type="scientific">Candidatus Ryanbacteria bacterium RIFCSPLOWO2_02_FULL_45_11c</name>
    <dbReference type="NCBI Taxonomy" id="1802128"/>
    <lineage>
        <taxon>Bacteria</taxon>
        <taxon>Candidatus Ryaniibacteriota</taxon>
    </lineage>
</organism>
<dbReference type="Proteomes" id="UP000178186">
    <property type="component" value="Unassembled WGS sequence"/>
</dbReference>
<reference evidence="1 2" key="1">
    <citation type="journal article" date="2016" name="Nat. Commun.">
        <title>Thousands of microbial genomes shed light on interconnected biogeochemical processes in an aquifer system.</title>
        <authorList>
            <person name="Anantharaman K."/>
            <person name="Brown C.T."/>
            <person name="Hug L.A."/>
            <person name="Sharon I."/>
            <person name="Castelle C.J."/>
            <person name="Probst A.J."/>
            <person name="Thomas B.C."/>
            <person name="Singh A."/>
            <person name="Wilkins M.J."/>
            <person name="Karaoz U."/>
            <person name="Brodie E.L."/>
            <person name="Williams K.H."/>
            <person name="Hubbard S.S."/>
            <person name="Banfield J.F."/>
        </authorList>
    </citation>
    <scope>NUCLEOTIDE SEQUENCE [LARGE SCALE GENOMIC DNA]</scope>
</reference>
<name>A0A1G2H360_9BACT</name>
<dbReference type="EMBL" id="MHNY01000001">
    <property type="protein sequence ID" value="OGZ56907.1"/>
    <property type="molecule type" value="Genomic_DNA"/>
</dbReference>
<dbReference type="AlphaFoldDB" id="A0A1G2H360"/>